<evidence type="ECO:0000313" key="3">
    <source>
        <dbReference type="EMBL" id="GMR32955.1"/>
    </source>
</evidence>
<reference evidence="4" key="1">
    <citation type="submission" date="2022-10" db="EMBL/GenBank/DDBJ databases">
        <title>Genome assembly of Pristionchus species.</title>
        <authorList>
            <person name="Yoshida K."/>
            <person name="Sommer R.J."/>
        </authorList>
    </citation>
    <scope>NUCLEOTIDE SEQUENCE [LARGE SCALE GENOMIC DNA]</scope>
    <source>
        <strain evidence="4">RS5460</strain>
    </source>
</reference>
<dbReference type="AlphaFoldDB" id="A0AAN4Z9I7"/>
<evidence type="ECO:0000256" key="1">
    <source>
        <dbReference type="ARBA" id="ARBA00022723"/>
    </source>
</evidence>
<dbReference type="Proteomes" id="UP001328107">
    <property type="component" value="Unassembled WGS sequence"/>
</dbReference>
<dbReference type="Pfam" id="PF03571">
    <property type="entry name" value="Peptidase_M49"/>
    <property type="match status" value="1"/>
</dbReference>
<evidence type="ECO:0000256" key="2">
    <source>
        <dbReference type="ARBA" id="ARBA00022801"/>
    </source>
</evidence>
<gene>
    <name evidence="3" type="ORF">PMAYCL1PPCAC_03150</name>
</gene>
<protein>
    <submittedName>
        <fullName evidence="3">Uncharacterized protein</fullName>
    </submittedName>
</protein>
<organism evidence="3 4">
    <name type="scientific">Pristionchus mayeri</name>
    <dbReference type="NCBI Taxonomy" id="1317129"/>
    <lineage>
        <taxon>Eukaryota</taxon>
        <taxon>Metazoa</taxon>
        <taxon>Ecdysozoa</taxon>
        <taxon>Nematoda</taxon>
        <taxon>Chromadorea</taxon>
        <taxon>Rhabditida</taxon>
        <taxon>Rhabditina</taxon>
        <taxon>Diplogasteromorpha</taxon>
        <taxon>Diplogasteroidea</taxon>
        <taxon>Neodiplogasteridae</taxon>
        <taxon>Pristionchus</taxon>
    </lineage>
</organism>
<accession>A0AAN4Z9I7</accession>
<dbReference type="GO" id="GO:0046872">
    <property type="term" value="F:metal ion binding"/>
    <property type="evidence" value="ECO:0007669"/>
    <property type="project" value="UniProtKB-KW"/>
</dbReference>
<keyword evidence="4" id="KW-1185">Reference proteome</keyword>
<comment type="caution">
    <text evidence="3">The sequence shown here is derived from an EMBL/GenBank/DDBJ whole genome shotgun (WGS) entry which is preliminary data.</text>
</comment>
<keyword evidence="1" id="KW-0479">Metal-binding</keyword>
<feature type="non-terminal residue" evidence="3">
    <location>
        <position position="1"/>
    </location>
</feature>
<dbReference type="InterPro" id="IPR039461">
    <property type="entry name" value="Peptidase_M49"/>
</dbReference>
<proteinExistence type="predicted"/>
<sequence>IKIFQGCKSTANVKEMTALFKRYSVGAVELEWKAIIIEKILRNREQGLLIQPNILTVKGEPTLVNYPETAEGAIQSVLQRFSRESMADFEVQWRIEQD</sequence>
<feature type="non-terminal residue" evidence="3">
    <location>
        <position position="98"/>
    </location>
</feature>
<evidence type="ECO:0000313" key="4">
    <source>
        <dbReference type="Proteomes" id="UP001328107"/>
    </source>
</evidence>
<name>A0AAN4Z9I7_9BILA</name>
<keyword evidence="2" id="KW-0378">Hydrolase</keyword>
<dbReference type="GO" id="GO:0016787">
    <property type="term" value="F:hydrolase activity"/>
    <property type="evidence" value="ECO:0007669"/>
    <property type="project" value="UniProtKB-KW"/>
</dbReference>
<dbReference type="EMBL" id="BTRK01000001">
    <property type="protein sequence ID" value="GMR32955.1"/>
    <property type="molecule type" value="Genomic_DNA"/>
</dbReference>